<sequence>MTTPSAGPNRVADSGREHRRAVSVEEHTELVASLLAPLRIRPADSVAVGDALGRVAASDVCAPVDLPLFRNSQMDGYAVLASDLARVPASLRVIGTVAAGPSDRIHLEAGTAVKIMTGAPMPENADAVAPIENTTYDGGVVTVTVARRAGEYVREQGSDITTGTVMVQAGEIIEPRHIAVLAAVGLSHVQVLSRPKVAVITTGAELVAAGSPLRPGQIYDSNGVALAAHLRANGADVVAVHRSSDDADEFRRILSDAVAAAELVITSGGVSMGDFEVVKDVLAPMGGHFGSVRMQPGGPQGTATIDGVPILDFPGNPVSTVVSFIVFARNAVREAAGLDAIESRSVPLAHSITSIAGKRQLLRGKLGDDGVAAIAGPGSHLVAAMAWADVLIDIPEDTTELDAGTEIQVIPL</sequence>
<feature type="region of interest" description="Disordered" evidence="8">
    <location>
        <begin position="1"/>
        <end position="22"/>
    </location>
</feature>
<dbReference type="Gene3D" id="2.170.190.11">
    <property type="entry name" value="Molybdopterin biosynthesis moea protein, domain 3"/>
    <property type="match status" value="1"/>
</dbReference>
<dbReference type="Pfam" id="PF00994">
    <property type="entry name" value="MoCF_biosynth"/>
    <property type="match status" value="1"/>
</dbReference>
<dbReference type="CDD" id="cd00887">
    <property type="entry name" value="MoeA"/>
    <property type="match status" value="1"/>
</dbReference>
<dbReference type="EMBL" id="CP147846">
    <property type="protein sequence ID" value="WXG71206.1"/>
    <property type="molecule type" value="Genomic_DNA"/>
</dbReference>
<dbReference type="Gene3D" id="2.40.340.10">
    <property type="entry name" value="MoeA, C-terminal, domain IV"/>
    <property type="match status" value="1"/>
</dbReference>
<evidence type="ECO:0000256" key="2">
    <source>
        <dbReference type="ARBA" id="ARBA00005046"/>
    </source>
</evidence>
<dbReference type="InterPro" id="IPR001453">
    <property type="entry name" value="MoaB/Mog_dom"/>
</dbReference>
<keyword evidence="7" id="KW-0808">Transferase</keyword>
<accession>A0ABZ2PPY0</accession>
<dbReference type="InterPro" id="IPR036135">
    <property type="entry name" value="MoeA_linker/N_sf"/>
</dbReference>
<evidence type="ECO:0000256" key="4">
    <source>
        <dbReference type="ARBA" id="ARBA00022505"/>
    </source>
</evidence>
<dbReference type="Gene3D" id="3.90.105.10">
    <property type="entry name" value="Molybdopterin biosynthesis moea protein, domain 2"/>
    <property type="match status" value="1"/>
</dbReference>
<organism evidence="10 11">
    <name type="scientific">Rhodococcus sovatensis</name>
    <dbReference type="NCBI Taxonomy" id="1805840"/>
    <lineage>
        <taxon>Bacteria</taxon>
        <taxon>Bacillati</taxon>
        <taxon>Actinomycetota</taxon>
        <taxon>Actinomycetes</taxon>
        <taxon>Mycobacteriales</taxon>
        <taxon>Nocardiaceae</taxon>
        <taxon>Rhodococcus</taxon>
    </lineage>
</organism>
<gene>
    <name evidence="10" type="primary">glp</name>
    <name evidence="10" type="ORF">WDS16_12380</name>
</gene>
<keyword evidence="7" id="KW-0479">Metal-binding</keyword>
<comment type="function">
    <text evidence="1 7">Catalyzes the insertion of molybdate into adenylated molybdopterin with the concomitant release of AMP.</text>
</comment>
<dbReference type="NCBIfam" id="TIGR00177">
    <property type="entry name" value="molyb_syn"/>
    <property type="match status" value="1"/>
</dbReference>
<name>A0ABZ2PPY0_9NOCA</name>
<keyword evidence="11" id="KW-1185">Reference proteome</keyword>
<comment type="catalytic activity">
    <reaction evidence="6">
        <text>adenylyl-molybdopterin + molybdate = Mo-molybdopterin + AMP + H(+)</text>
        <dbReference type="Rhea" id="RHEA:35047"/>
        <dbReference type="ChEBI" id="CHEBI:15378"/>
        <dbReference type="ChEBI" id="CHEBI:36264"/>
        <dbReference type="ChEBI" id="CHEBI:62727"/>
        <dbReference type="ChEBI" id="CHEBI:71302"/>
        <dbReference type="ChEBI" id="CHEBI:456215"/>
        <dbReference type="EC" id="2.10.1.1"/>
    </reaction>
</comment>
<feature type="compositionally biased region" description="Basic and acidic residues" evidence="8">
    <location>
        <begin position="13"/>
        <end position="22"/>
    </location>
</feature>
<dbReference type="InterPro" id="IPR005111">
    <property type="entry name" value="MoeA_C_domain_IV"/>
</dbReference>
<dbReference type="InterPro" id="IPR038987">
    <property type="entry name" value="MoeA-like"/>
</dbReference>
<evidence type="ECO:0000256" key="8">
    <source>
        <dbReference type="SAM" id="MobiDB-lite"/>
    </source>
</evidence>
<dbReference type="SMART" id="SM00852">
    <property type="entry name" value="MoCF_biosynth"/>
    <property type="match status" value="1"/>
</dbReference>
<dbReference type="Pfam" id="PF03453">
    <property type="entry name" value="MoeA_N"/>
    <property type="match status" value="1"/>
</dbReference>
<evidence type="ECO:0000256" key="7">
    <source>
        <dbReference type="RuleBase" id="RU365090"/>
    </source>
</evidence>
<proteinExistence type="inferred from homology"/>
<keyword evidence="4 7" id="KW-0500">Molybdenum</keyword>
<dbReference type="NCBIfam" id="NF045515">
    <property type="entry name" value="Glp_gephyrin"/>
    <property type="match status" value="1"/>
</dbReference>
<dbReference type="Gene3D" id="3.40.980.10">
    <property type="entry name" value="MoaB/Mog-like domain"/>
    <property type="match status" value="1"/>
</dbReference>
<dbReference type="SUPFAM" id="SSF63882">
    <property type="entry name" value="MoeA N-terminal region -like"/>
    <property type="match status" value="1"/>
</dbReference>
<dbReference type="SUPFAM" id="SSF53218">
    <property type="entry name" value="Molybdenum cofactor biosynthesis proteins"/>
    <property type="match status" value="1"/>
</dbReference>
<dbReference type="Pfam" id="PF03454">
    <property type="entry name" value="MoeA_C"/>
    <property type="match status" value="1"/>
</dbReference>
<dbReference type="SUPFAM" id="SSF63867">
    <property type="entry name" value="MoeA C-terminal domain-like"/>
    <property type="match status" value="1"/>
</dbReference>
<dbReference type="InterPro" id="IPR036425">
    <property type="entry name" value="MoaB/Mog-like_dom_sf"/>
</dbReference>
<protein>
    <recommendedName>
        <fullName evidence="7">Molybdopterin molybdenumtransferase</fullName>
        <ecNumber evidence="7">2.10.1.1</ecNumber>
    </recommendedName>
</protein>
<keyword evidence="5 7" id="KW-0501">Molybdenum cofactor biosynthesis</keyword>
<dbReference type="PANTHER" id="PTHR10192">
    <property type="entry name" value="MOLYBDOPTERIN BIOSYNTHESIS PROTEIN"/>
    <property type="match status" value="1"/>
</dbReference>
<dbReference type="InterPro" id="IPR036688">
    <property type="entry name" value="MoeA_C_domain_IV_sf"/>
</dbReference>
<keyword evidence="7" id="KW-0460">Magnesium</keyword>
<dbReference type="InterPro" id="IPR005110">
    <property type="entry name" value="MoeA_linker/N"/>
</dbReference>
<evidence type="ECO:0000256" key="6">
    <source>
        <dbReference type="ARBA" id="ARBA00047317"/>
    </source>
</evidence>
<comment type="similarity">
    <text evidence="3 7">Belongs to the MoeA family.</text>
</comment>
<evidence type="ECO:0000259" key="9">
    <source>
        <dbReference type="SMART" id="SM00852"/>
    </source>
</evidence>
<dbReference type="Proteomes" id="UP001432000">
    <property type="component" value="Chromosome"/>
</dbReference>
<evidence type="ECO:0000313" key="10">
    <source>
        <dbReference type="EMBL" id="WXG71206.1"/>
    </source>
</evidence>
<evidence type="ECO:0000256" key="5">
    <source>
        <dbReference type="ARBA" id="ARBA00023150"/>
    </source>
</evidence>
<evidence type="ECO:0000313" key="11">
    <source>
        <dbReference type="Proteomes" id="UP001432000"/>
    </source>
</evidence>
<comment type="cofactor">
    <cofactor evidence="7">
        <name>Mg(2+)</name>
        <dbReference type="ChEBI" id="CHEBI:18420"/>
    </cofactor>
</comment>
<dbReference type="PANTHER" id="PTHR10192:SF5">
    <property type="entry name" value="GEPHYRIN"/>
    <property type="match status" value="1"/>
</dbReference>
<dbReference type="EC" id="2.10.1.1" evidence="7"/>
<evidence type="ECO:0000256" key="3">
    <source>
        <dbReference type="ARBA" id="ARBA00010763"/>
    </source>
</evidence>
<dbReference type="RefSeq" id="WP_338892927.1">
    <property type="nucleotide sequence ID" value="NZ_CP147846.1"/>
</dbReference>
<feature type="domain" description="MoaB/Mog" evidence="9">
    <location>
        <begin position="198"/>
        <end position="334"/>
    </location>
</feature>
<reference evidence="10 11" key="1">
    <citation type="submission" date="2024-03" db="EMBL/GenBank/DDBJ databases">
        <title>Natural products discovery in diverse microorganisms through a two-stage MS feature dereplication strategy.</title>
        <authorList>
            <person name="Zhang R."/>
        </authorList>
    </citation>
    <scope>NUCLEOTIDE SEQUENCE [LARGE SCALE GENOMIC DNA]</scope>
    <source>
        <strain evidence="10 11">18930</strain>
    </source>
</reference>
<evidence type="ECO:0000256" key="1">
    <source>
        <dbReference type="ARBA" id="ARBA00002901"/>
    </source>
</evidence>
<comment type="pathway">
    <text evidence="2 7">Cofactor biosynthesis; molybdopterin biosynthesis.</text>
</comment>